<proteinExistence type="predicted"/>
<dbReference type="Proteomes" id="UP000324222">
    <property type="component" value="Unassembled WGS sequence"/>
</dbReference>
<gene>
    <name evidence="2" type="ORF">E2C01_015569</name>
</gene>
<evidence type="ECO:0000256" key="1">
    <source>
        <dbReference type="SAM" id="MobiDB-lite"/>
    </source>
</evidence>
<organism evidence="2 3">
    <name type="scientific">Portunus trituberculatus</name>
    <name type="common">Swimming crab</name>
    <name type="synonym">Neptunus trituberculatus</name>
    <dbReference type="NCBI Taxonomy" id="210409"/>
    <lineage>
        <taxon>Eukaryota</taxon>
        <taxon>Metazoa</taxon>
        <taxon>Ecdysozoa</taxon>
        <taxon>Arthropoda</taxon>
        <taxon>Crustacea</taxon>
        <taxon>Multicrustacea</taxon>
        <taxon>Malacostraca</taxon>
        <taxon>Eumalacostraca</taxon>
        <taxon>Eucarida</taxon>
        <taxon>Decapoda</taxon>
        <taxon>Pleocyemata</taxon>
        <taxon>Brachyura</taxon>
        <taxon>Eubrachyura</taxon>
        <taxon>Portunoidea</taxon>
        <taxon>Portunidae</taxon>
        <taxon>Portuninae</taxon>
        <taxon>Portunus</taxon>
    </lineage>
</organism>
<accession>A0A5B7DND8</accession>
<dbReference type="EMBL" id="VSRR010001100">
    <property type="protein sequence ID" value="MPC22553.1"/>
    <property type="molecule type" value="Genomic_DNA"/>
</dbReference>
<protein>
    <submittedName>
        <fullName evidence="2">Uncharacterized protein</fullName>
    </submittedName>
</protein>
<dbReference type="AlphaFoldDB" id="A0A5B7DND8"/>
<name>A0A5B7DND8_PORTR</name>
<reference evidence="2 3" key="1">
    <citation type="submission" date="2019-05" db="EMBL/GenBank/DDBJ databases">
        <title>Another draft genome of Portunus trituberculatus and its Hox gene families provides insights of decapod evolution.</title>
        <authorList>
            <person name="Jeong J.-H."/>
            <person name="Song I."/>
            <person name="Kim S."/>
            <person name="Choi T."/>
            <person name="Kim D."/>
            <person name="Ryu S."/>
            <person name="Kim W."/>
        </authorList>
    </citation>
    <scope>NUCLEOTIDE SEQUENCE [LARGE SCALE GENOMIC DNA]</scope>
    <source>
        <tissue evidence="2">Muscle</tissue>
    </source>
</reference>
<comment type="caution">
    <text evidence="2">The sequence shown here is derived from an EMBL/GenBank/DDBJ whole genome shotgun (WGS) entry which is preliminary data.</text>
</comment>
<evidence type="ECO:0000313" key="2">
    <source>
        <dbReference type="EMBL" id="MPC22553.1"/>
    </source>
</evidence>
<evidence type="ECO:0000313" key="3">
    <source>
        <dbReference type="Proteomes" id="UP000324222"/>
    </source>
</evidence>
<keyword evidence="3" id="KW-1185">Reference proteome</keyword>
<sequence length="87" mass="9500">MAWKEHDSPHILTSLRRQRSGGGVSCSDGGRAVMANSGKFGAHHSVCSNVAQSIDVAFSCKYRQQVSPVEVYSVHQQVINAEHLHIL</sequence>
<feature type="region of interest" description="Disordered" evidence="1">
    <location>
        <begin position="1"/>
        <end position="28"/>
    </location>
</feature>